<comment type="function">
    <text evidence="7">Allows the formation of correctly charged Gln-tRNA(Gln) through the transamidation of misacylated Glu-tRNA(Gln) in organisms which lack glutaminyl-tRNA synthetase. The reaction takes place in the presence of glutamine and ATP through an activated gamma-phospho-Glu-tRNA(Gln).</text>
</comment>
<dbReference type="InterPro" id="IPR004412">
    <property type="entry name" value="GatA"/>
</dbReference>
<dbReference type="InterPro" id="IPR000120">
    <property type="entry name" value="Amidase"/>
</dbReference>
<dbReference type="GO" id="GO:0030956">
    <property type="term" value="C:glutamyl-tRNA(Gln) amidotransferase complex"/>
    <property type="evidence" value="ECO:0007669"/>
    <property type="project" value="InterPro"/>
</dbReference>
<feature type="active site" description="Charge relay system" evidence="7">
    <location>
        <position position="78"/>
    </location>
</feature>
<keyword evidence="9" id="KW-0808">Transferase</keyword>
<evidence type="ECO:0000259" key="8">
    <source>
        <dbReference type="Pfam" id="PF01425"/>
    </source>
</evidence>
<accession>A0A0G0W6V3</accession>
<dbReference type="AlphaFoldDB" id="A0A0G0W6V3"/>
<evidence type="ECO:0000313" key="9">
    <source>
        <dbReference type="EMBL" id="KKS08699.1"/>
    </source>
</evidence>
<dbReference type="PATRIC" id="fig|1618344.3.peg.1062"/>
<evidence type="ECO:0000256" key="6">
    <source>
        <dbReference type="ARBA" id="ARBA00047407"/>
    </source>
</evidence>
<proteinExistence type="inferred from homology"/>
<dbReference type="InterPro" id="IPR023631">
    <property type="entry name" value="Amidase_dom"/>
</dbReference>
<keyword evidence="4 7" id="KW-0067">ATP-binding</keyword>
<comment type="catalytic activity">
    <reaction evidence="6 7">
        <text>L-glutamyl-tRNA(Gln) + L-glutamine + ATP + H2O = L-glutaminyl-tRNA(Gln) + L-glutamate + ADP + phosphate + H(+)</text>
        <dbReference type="Rhea" id="RHEA:17521"/>
        <dbReference type="Rhea" id="RHEA-COMP:9681"/>
        <dbReference type="Rhea" id="RHEA-COMP:9684"/>
        <dbReference type="ChEBI" id="CHEBI:15377"/>
        <dbReference type="ChEBI" id="CHEBI:15378"/>
        <dbReference type="ChEBI" id="CHEBI:29985"/>
        <dbReference type="ChEBI" id="CHEBI:30616"/>
        <dbReference type="ChEBI" id="CHEBI:43474"/>
        <dbReference type="ChEBI" id="CHEBI:58359"/>
        <dbReference type="ChEBI" id="CHEBI:78520"/>
        <dbReference type="ChEBI" id="CHEBI:78521"/>
        <dbReference type="ChEBI" id="CHEBI:456216"/>
        <dbReference type="EC" id="6.3.5.7"/>
    </reaction>
</comment>
<dbReference type="PANTHER" id="PTHR11895:SF151">
    <property type="entry name" value="GLUTAMYL-TRNA(GLN) AMIDOTRANSFERASE SUBUNIT A"/>
    <property type="match status" value="1"/>
</dbReference>
<evidence type="ECO:0000256" key="1">
    <source>
        <dbReference type="ARBA" id="ARBA00008069"/>
    </source>
</evidence>
<evidence type="ECO:0000256" key="5">
    <source>
        <dbReference type="ARBA" id="ARBA00022917"/>
    </source>
</evidence>
<dbReference type="SUPFAM" id="SSF75304">
    <property type="entry name" value="Amidase signature (AS) enzymes"/>
    <property type="match status" value="1"/>
</dbReference>
<feature type="active site" description="Charge relay system" evidence="7">
    <location>
        <position position="153"/>
    </location>
</feature>
<dbReference type="Gene3D" id="3.90.1300.10">
    <property type="entry name" value="Amidase signature (AS) domain"/>
    <property type="match status" value="1"/>
</dbReference>
<dbReference type="EMBL" id="LCBL01000005">
    <property type="protein sequence ID" value="KKS08699.1"/>
    <property type="molecule type" value="Genomic_DNA"/>
</dbReference>
<reference evidence="9 10" key="1">
    <citation type="journal article" date="2015" name="Nature">
        <title>rRNA introns, odd ribosomes, and small enigmatic genomes across a large radiation of phyla.</title>
        <authorList>
            <person name="Brown C.T."/>
            <person name="Hug L.A."/>
            <person name="Thomas B.C."/>
            <person name="Sharon I."/>
            <person name="Castelle C.J."/>
            <person name="Singh A."/>
            <person name="Wilkins M.J."/>
            <person name="Williams K.H."/>
            <person name="Banfield J.F."/>
        </authorList>
    </citation>
    <scope>NUCLEOTIDE SEQUENCE [LARGE SCALE GENOMIC DNA]</scope>
</reference>
<dbReference type="HAMAP" id="MF_00120">
    <property type="entry name" value="GatA"/>
    <property type="match status" value="1"/>
</dbReference>
<dbReference type="GO" id="GO:0006412">
    <property type="term" value="P:translation"/>
    <property type="evidence" value="ECO:0007669"/>
    <property type="project" value="UniProtKB-UniRule"/>
</dbReference>
<protein>
    <recommendedName>
        <fullName evidence="7">Glutamyl-tRNA(Gln) amidotransferase subunit A</fullName>
        <shortName evidence="7">Glu-ADT subunit A</shortName>
        <ecNumber evidence="7">6.3.5.7</ecNumber>
    </recommendedName>
</protein>
<dbReference type="GO" id="GO:0005524">
    <property type="term" value="F:ATP binding"/>
    <property type="evidence" value="ECO:0007669"/>
    <property type="project" value="UniProtKB-KW"/>
</dbReference>
<evidence type="ECO:0000256" key="3">
    <source>
        <dbReference type="ARBA" id="ARBA00022741"/>
    </source>
</evidence>
<keyword evidence="2 7" id="KW-0436">Ligase</keyword>
<dbReference type="InterPro" id="IPR036928">
    <property type="entry name" value="AS_sf"/>
</dbReference>
<feature type="domain" description="Amidase" evidence="8">
    <location>
        <begin position="23"/>
        <end position="464"/>
    </location>
</feature>
<gene>
    <name evidence="7" type="primary">gatA</name>
    <name evidence="9" type="ORF">UU65_C0005G0010</name>
</gene>
<dbReference type="GO" id="GO:0016740">
    <property type="term" value="F:transferase activity"/>
    <property type="evidence" value="ECO:0007669"/>
    <property type="project" value="UniProtKB-KW"/>
</dbReference>
<evidence type="ECO:0000256" key="4">
    <source>
        <dbReference type="ARBA" id="ARBA00022840"/>
    </source>
</evidence>
<dbReference type="EC" id="6.3.5.7" evidence="7"/>
<keyword evidence="3 7" id="KW-0547">Nucleotide-binding</keyword>
<feature type="active site" description="Acyl-ester intermediate" evidence="7">
    <location>
        <position position="177"/>
    </location>
</feature>
<evidence type="ECO:0000313" key="10">
    <source>
        <dbReference type="Proteomes" id="UP000033869"/>
    </source>
</evidence>
<name>A0A0G0W6V3_UNCC2</name>
<dbReference type="GO" id="GO:0050567">
    <property type="term" value="F:glutaminyl-tRNA synthase (glutamine-hydrolyzing) activity"/>
    <property type="evidence" value="ECO:0007669"/>
    <property type="project" value="UniProtKB-UniRule"/>
</dbReference>
<evidence type="ECO:0000256" key="7">
    <source>
        <dbReference type="HAMAP-Rule" id="MF_00120"/>
    </source>
</evidence>
<comment type="similarity">
    <text evidence="1 7">Belongs to the amidase family. GatA subfamily.</text>
</comment>
<keyword evidence="5 7" id="KW-0648">Protein biosynthesis</keyword>
<comment type="caution">
    <text evidence="9">The sequence shown here is derived from an EMBL/GenBank/DDBJ whole genome shotgun (WGS) entry which is preliminary data.</text>
</comment>
<organism evidence="9 10">
    <name type="scientific">candidate division CPR2 bacterium GW2011_GWC1_41_48</name>
    <dbReference type="NCBI Taxonomy" id="1618344"/>
    <lineage>
        <taxon>Bacteria</taxon>
        <taxon>Bacteria division CPR2</taxon>
    </lineage>
</organism>
<dbReference type="NCBIfam" id="TIGR00132">
    <property type="entry name" value="gatA"/>
    <property type="match status" value="1"/>
</dbReference>
<dbReference type="InterPro" id="IPR020556">
    <property type="entry name" value="Amidase_CS"/>
</dbReference>
<comment type="subunit">
    <text evidence="7">Heterotrimer of A, B and C subunits.</text>
</comment>
<dbReference type="Pfam" id="PF01425">
    <property type="entry name" value="Amidase"/>
    <property type="match status" value="1"/>
</dbReference>
<dbReference type="PANTHER" id="PTHR11895">
    <property type="entry name" value="TRANSAMIDASE"/>
    <property type="match status" value="1"/>
</dbReference>
<dbReference type="PROSITE" id="PS00571">
    <property type="entry name" value="AMIDASES"/>
    <property type="match status" value="1"/>
</dbReference>
<evidence type="ECO:0000256" key="2">
    <source>
        <dbReference type="ARBA" id="ARBA00022598"/>
    </source>
</evidence>
<sequence>MLSKLTLEEAIIKLDSKEISSEDLTRSVLSSIENKEKDLNAYITVDAENALNKAKLIDTKRAKGEKVGKLAGVPVAIKDIISTKDLLTTAGSKILSNYIPPFDATVTKKLKEADTVIVGKTNMDEFAMGSSTETSYYGPTKNPRDLTRVPGGSSGGSAAAVAADETIFALGTDTGGSIRQPASFCGVVGLKPTYGRVSRRGVFAMGSSLDQVGPITKTVKDAAIALEVIAGKDKLDSTSVDMEVPEYSKNLGKSIKGMRIGLPQEYFEGLDSRIAENIHKAVERLASEGAQVVDVSLPYTKYALAVYYIIMPSEVSANLAKYDGIKYGYSAKDAENLMETYLKSRAKGFGPEPKRRIMIGAYALSSGYYEAYYLKAQKVRALVKQDYEEVFKKVDVLVTPTSPVLPFKIGEKMTDPLQMYLADVYTVPVNIAGIPAISVPANEVMDLPVGMQIIGPQWEEEKILNMAYVYEQNKEVS</sequence>
<dbReference type="Proteomes" id="UP000033869">
    <property type="component" value="Unassembled WGS sequence"/>
</dbReference>